<reference evidence="2 3" key="1">
    <citation type="submission" date="2022-06" db="EMBL/GenBank/DDBJ databases">
        <title>A taxonomic note on the genus Prevotella: Description of four novel genera and emended description of the genera Hallella and Xylanibacter.</title>
        <authorList>
            <person name="Hitch T.C.A."/>
        </authorList>
    </citation>
    <scope>NUCLEOTIDE SEQUENCE [LARGE SCALE GENOMIC DNA]</scope>
    <source>
        <strain evidence="2 3">DSM 100619</strain>
    </source>
</reference>
<keyword evidence="1" id="KW-0732">Signal</keyword>
<gene>
    <name evidence="2" type="ORF">NG821_09860</name>
</gene>
<feature type="chain" id="PRO_5045763576" evidence="1">
    <location>
        <begin position="20"/>
        <end position="307"/>
    </location>
</feature>
<evidence type="ECO:0000313" key="2">
    <source>
        <dbReference type="EMBL" id="MCO6026140.1"/>
    </source>
</evidence>
<dbReference type="Pfam" id="PF14054">
    <property type="entry name" value="DUF4249"/>
    <property type="match status" value="1"/>
</dbReference>
<dbReference type="EMBL" id="JAMXLY010000040">
    <property type="protein sequence ID" value="MCO6026140.1"/>
    <property type="molecule type" value="Genomic_DNA"/>
</dbReference>
<dbReference type="Proteomes" id="UP001204015">
    <property type="component" value="Unassembled WGS sequence"/>
</dbReference>
<sequence length="307" mass="34810">MRYFLISCILVLLAFTACQDHVDIDQLSRDSQLVIYCFPSSQDTTEIFVSSSIPVKGKNTFMDTAQVRCTVNGAQKEVKFLKKVDAYKTYQLVYYFTGILQAKDQITVQVSAKGMKAASSTTTIPTVPEITKTEMGSVFNDGVWYDQIRLSLKNSPSPAKYAVRVIGLAGDYDGDLDSIITRKEVEEVCTYDEPVLNKYSLGEKIFDESNDFYQNFYVFDNSSFLHDSTYTLHLDVHPHGYVNAYYIELYRLTPELYNFFKSVNDSKNNSTANYGISFVRPSYTNINNGIGVMGGYAMTKTDWIKEK</sequence>
<name>A0ABT1BZ84_9BACT</name>
<dbReference type="RefSeq" id="WP_252761497.1">
    <property type="nucleotide sequence ID" value="NZ_JAMXLY010000040.1"/>
</dbReference>
<evidence type="ECO:0000256" key="1">
    <source>
        <dbReference type="SAM" id="SignalP"/>
    </source>
</evidence>
<organism evidence="2 3">
    <name type="scientific">Segatella cerevisiae</name>
    <dbReference type="NCBI Taxonomy" id="2053716"/>
    <lineage>
        <taxon>Bacteria</taxon>
        <taxon>Pseudomonadati</taxon>
        <taxon>Bacteroidota</taxon>
        <taxon>Bacteroidia</taxon>
        <taxon>Bacteroidales</taxon>
        <taxon>Prevotellaceae</taxon>
        <taxon>Segatella</taxon>
    </lineage>
</organism>
<dbReference type="InterPro" id="IPR025345">
    <property type="entry name" value="DUF4249"/>
</dbReference>
<accession>A0ABT1BZ84</accession>
<dbReference type="PROSITE" id="PS51257">
    <property type="entry name" value="PROKAR_LIPOPROTEIN"/>
    <property type="match status" value="1"/>
</dbReference>
<protein>
    <submittedName>
        <fullName evidence="2">DUF4249 domain-containing protein</fullName>
    </submittedName>
</protein>
<feature type="signal peptide" evidence="1">
    <location>
        <begin position="1"/>
        <end position="19"/>
    </location>
</feature>
<comment type="caution">
    <text evidence="2">The sequence shown here is derived from an EMBL/GenBank/DDBJ whole genome shotgun (WGS) entry which is preliminary data.</text>
</comment>
<keyword evidence="3" id="KW-1185">Reference proteome</keyword>
<evidence type="ECO:0000313" key="3">
    <source>
        <dbReference type="Proteomes" id="UP001204015"/>
    </source>
</evidence>
<proteinExistence type="predicted"/>